<dbReference type="PANTHER" id="PTHR37426:SF1">
    <property type="entry name" value="RIBOSOMAL RNA LARGE SUBUNIT METHYLTRANSFERASE J"/>
    <property type="match status" value="1"/>
</dbReference>
<organism evidence="1">
    <name type="scientific">hydrocarbon metagenome</name>
    <dbReference type="NCBI Taxonomy" id="938273"/>
    <lineage>
        <taxon>unclassified sequences</taxon>
        <taxon>metagenomes</taxon>
        <taxon>ecological metagenomes</taxon>
    </lineage>
</organism>
<dbReference type="InterPro" id="IPR029063">
    <property type="entry name" value="SAM-dependent_MTases_sf"/>
</dbReference>
<sequence>MGPYDHRAHVGNAGDVWKHFLLLEVANCLLTPDSSLVYAESHVGRPKYALKPSGDWESGIGRIWPALPLLKDFPYFNILAEFNSIESLSSLQIEFYPGSALLVAELAKRKKADLLINIWDIDPAVGAAWNECLDHSPISFHLDDGFSGVMSLLKSSSPGLLFIDPPFTSPEEKEAAEEIFCTAKSLGWTVLCWHMMATIPKEIPSSFSDQSIEFFVKFSRIGLEYAGAEGCSIRVASPDGTLIPHISARVKAFLNIIR</sequence>
<gene>
    <name evidence="1" type="ORF">ASZ90_012912</name>
</gene>
<accession>A0A0W8F971</accession>
<dbReference type="Pfam" id="PF04378">
    <property type="entry name" value="RsmJ"/>
    <property type="match status" value="1"/>
</dbReference>
<dbReference type="PANTHER" id="PTHR37426">
    <property type="entry name" value="RIBOSOMAL RNA LARGE SUBUNIT METHYLTRANSFERASE J"/>
    <property type="match status" value="1"/>
</dbReference>
<proteinExistence type="predicted"/>
<dbReference type="SUPFAM" id="SSF53335">
    <property type="entry name" value="S-adenosyl-L-methionine-dependent methyltransferases"/>
    <property type="match status" value="1"/>
</dbReference>
<name>A0A0W8F971_9ZZZZ</name>
<dbReference type="InterPro" id="IPR007473">
    <property type="entry name" value="RlmJ"/>
</dbReference>
<dbReference type="GO" id="GO:0070475">
    <property type="term" value="P:rRNA base methylation"/>
    <property type="evidence" value="ECO:0007669"/>
    <property type="project" value="InterPro"/>
</dbReference>
<evidence type="ECO:0000313" key="1">
    <source>
        <dbReference type="EMBL" id="KUG17397.1"/>
    </source>
</evidence>
<dbReference type="GO" id="GO:0005829">
    <property type="term" value="C:cytosol"/>
    <property type="evidence" value="ECO:0007669"/>
    <property type="project" value="TreeGrafter"/>
</dbReference>
<reference evidence="1" key="1">
    <citation type="journal article" date="2015" name="Proc. Natl. Acad. Sci. U.S.A.">
        <title>Networks of energetic and metabolic interactions define dynamics in microbial communities.</title>
        <authorList>
            <person name="Embree M."/>
            <person name="Liu J.K."/>
            <person name="Al-Bassam M.M."/>
            <person name="Zengler K."/>
        </authorList>
    </citation>
    <scope>NUCLEOTIDE SEQUENCE</scope>
</reference>
<dbReference type="EMBL" id="LNQE01001444">
    <property type="protein sequence ID" value="KUG17397.1"/>
    <property type="molecule type" value="Genomic_DNA"/>
</dbReference>
<protein>
    <submittedName>
        <fullName evidence="1">Protein involved in catabolism of external dna</fullName>
    </submittedName>
</protein>
<comment type="caution">
    <text evidence="1">The sequence shown here is derived from an EMBL/GenBank/DDBJ whole genome shotgun (WGS) entry which is preliminary data.</text>
</comment>
<dbReference type="Gene3D" id="3.40.50.150">
    <property type="entry name" value="Vaccinia Virus protein VP39"/>
    <property type="match status" value="1"/>
</dbReference>
<dbReference type="GO" id="GO:0036307">
    <property type="term" value="F:23S rRNA (adenine(2030)-N(6))-methyltransferase activity"/>
    <property type="evidence" value="ECO:0007669"/>
    <property type="project" value="TreeGrafter"/>
</dbReference>
<dbReference type="AlphaFoldDB" id="A0A0W8F971"/>